<dbReference type="HOGENOM" id="CLU_071783_1_1_7"/>
<dbReference type="eggNOG" id="COG3555">
    <property type="taxonomic scope" value="Bacteria"/>
</dbReference>
<gene>
    <name evidence="5" type="ordered locus">COCOR_06892</name>
</gene>
<sequence>MKALRRTLRRWRDRLALYNLSMMWNGFFDRYTGGLRRPAFFDIDQVFPELRRLDQAYEDIRAELLALMPYQQQMPRYHEIDSDLIRASGRYQRDKSWNVFMLYSYSGRPKANRARCPKTCAVLDTIPNLSQAFFSILDGGKSIPAHEGPTRSYLRYHLALKVPAHNPPRLRVREQYYTWKEGESVLFDDSWEHEVYNEATEPRAVLIVDVLRPLPWFPDLANKFLRHILGAIFYGRRILRTANAHALPVGEPPPGRRP</sequence>
<dbReference type="Proteomes" id="UP000007587">
    <property type="component" value="Chromosome"/>
</dbReference>
<dbReference type="PANTHER" id="PTHR46332">
    <property type="entry name" value="ASPARTATE BETA-HYDROXYLASE DOMAIN-CONTAINING PROTEIN 2"/>
    <property type="match status" value="1"/>
</dbReference>
<evidence type="ECO:0000313" key="5">
    <source>
        <dbReference type="EMBL" id="AFE07202.1"/>
    </source>
</evidence>
<accession>H8N136</accession>
<reference evidence="6" key="2">
    <citation type="submission" date="2012-03" db="EMBL/GenBank/DDBJ databases">
        <title>Genome sequence of the fruiting myxobacterium Corallococcus coralloides DSM 2259.</title>
        <authorList>
            <person name="Huntley S."/>
            <person name="Zhang Y."/>
            <person name="Treuner-Lange A."/>
            <person name="Sensen C.W."/>
            <person name="Sogaard-Andersen L."/>
        </authorList>
    </citation>
    <scope>NUCLEOTIDE SEQUENCE [LARGE SCALE GENOMIC DNA]</scope>
    <source>
        <strain evidence="6">ATCC 25202 / DSM 2259 / NBRC 100086 / M2</strain>
    </source>
</reference>
<keyword evidence="6" id="KW-1185">Reference proteome</keyword>
<dbReference type="EMBL" id="CP003389">
    <property type="protein sequence ID" value="AFE07202.1"/>
    <property type="molecule type" value="Genomic_DNA"/>
</dbReference>
<evidence type="ECO:0000313" key="6">
    <source>
        <dbReference type="Proteomes" id="UP000007587"/>
    </source>
</evidence>
<evidence type="ECO:0000259" key="4">
    <source>
        <dbReference type="Pfam" id="PF05118"/>
    </source>
</evidence>
<dbReference type="STRING" id="1144275.COCOR_06892"/>
<dbReference type="Gene3D" id="2.60.120.330">
    <property type="entry name" value="B-lactam Antibiotic, Isopenicillin N Synthase, Chain"/>
    <property type="match status" value="1"/>
</dbReference>
<dbReference type="Pfam" id="PF05118">
    <property type="entry name" value="Asp_Arg_Hydrox"/>
    <property type="match status" value="1"/>
</dbReference>
<proteinExistence type="inferred from homology"/>
<evidence type="ECO:0000256" key="2">
    <source>
        <dbReference type="ARBA" id="ARBA00022964"/>
    </source>
</evidence>
<dbReference type="GO" id="GO:0051213">
    <property type="term" value="F:dioxygenase activity"/>
    <property type="evidence" value="ECO:0007669"/>
    <property type="project" value="UniProtKB-KW"/>
</dbReference>
<dbReference type="GO" id="GO:0016020">
    <property type="term" value="C:membrane"/>
    <property type="evidence" value="ECO:0007669"/>
    <property type="project" value="TreeGrafter"/>
</dbReference>
<evidence type="ECO:0000256" key="1">
    <source>
        <dbReference type="ARBA" id="ARBA00007730"/>
    </source>
</evidence>
<dbReference type="InterPro" id="IPR051821">
    <property type="entry name" value="Asp/Asn_beta-hydroxylase"/>
</dbReference>
<reference evidence="5 6" key="1">
    <citation type="journal article" date="2012" name="J. Bacteriol.">
        <title>Complete Genome Sequence of the Fruiting Myxobacterium Corallococcus coralloides DSM 2259.</title>
        <authorList>
            <person name="Huntley S."/>
            <person name="Zhang Y."/>
            <person name="Treuner-Lange A."/>
            <person name="Kneip S."/>
            <person name="Sensen C.W."/>
            <person name="Sogaard-Andersen L."/>
        </authorList>
    </citation>
    <scope>NUCLEOTIDE SEQUENCE [LARGE SCALE GENOMIC DNA]</scope>
    <source>
        <strain evidence="6">ATCC 25202 / DSM 2259 / NBRC 100086 / M2</strain>
    </source>
</reference>
<keyword evidence="2" id="KW-0223">Dioxygenase</keyword>
<name>H8N136_CORCM</name>
<protein>
    <submittedName>
        <fullName evidence="5">Beta-hydroxylase</fullName>
    </submittedName>
</protein>
<dbReference type="AlphaFoldDB" id="H8N136"/>
<keyword evidence="3" id="KW-0560">Oxidoreductase</keyword>
<dbReference type="KEGG" id="ccx:COCOR_06892"/>
<evidence type="ECO:0000256" key="3">
    <source>
        <dbReference type="ARBA" id="ARBA00023002"/>
    </source>
</evidence>
<comment type="similarity">
    <text evidence="1">Belongs to the aspartyl/asparaginyl beta-hydroxylase family.</text>
</comment>
<dbReference type="InParanoid" id="H8N136"/>
<dbReference type="InterPro" id="IPR007803">
    <property type="entry name" value="Asp/Arg/Pro-Hydrxlase"/>
</dbReference>
<organism evidence="5 6">
    <name type="scientific">Corallococcus coralloides (strain ATCC 25202 / DSM 2259 / NBRC 100086 / M2)</name>
    <name type="common">Myxococcus coralloides</name>
    <dbReference type="NCBI Taxonomy" id="1144275"/>
    <lineage>
        <taxon>Bacteria</taxon>
        <taxon>Pseudomonadati</taxon>
        <taxon>Myxococcota</taxon>
        <taxon>Myxococcia</taxon>
        <taxon>Myxococcales</taxon>
        <taxon>Cystobacterineae</taxon>
        <taxon>Myxococcaceae</taxon>
        <taxon>Corallococcus</taxon>
    </lineage>
</organism>
<dbReference type="RefSeq" id="WP_014399677.1">
    <property type="nucleotide sequence ID" value="NC_017030.1"/>
</dbReference>
<dbReference type="InterPro" id="IPR027443">
    <property type="entry name" value="IPNS-like_sf"/>
</dbReference>
<dbReference type="PANTHER" id="PTHR46332:SF5">
    <property type="entry name" value="ASPARTATE BETA-HYDROXYLASE DOMAIN CONTAINING 2"/>
    <property type="match status" value="1"/>
</dbReference>
<dbReference type="SUPFAM" id="SSF51197">
    <property type="entry name" value="Clavaminate synthase-like"/>
    <property type="match status" value="1"/>
</dbReference>
<feature type="domain" description="Aspartyl/asparaginy/proline hydroxylase" evidence="4">
    <location>
        <begin position="55"/>
        <end position="213"/>
    </location>
</feature>